<dbReference type="AlphaFoldDB" id="A0A0E9S1B4"/>
<protein>
    <submittedName>
        <fullName evidence="1">Uncharacterized protein</fullName>
    </submittedName>
</protein>
<dbReference type="EMBL" id="GBXM01074284">
    <property type="protein sequence ID" value="JAH34293.1"/>
    <property type="molecule type" value="Transcribed_RNA"/>
</dbReference>
<organism evidence="1">
    <name type="scientific">Anguilla anguilla</name>
    <name type="common">European freshwater eel</name>
    <name type="synonym">Muraena anguilla</name>
    <dbReference type="NCBI Taxonomy" id="7936"/>
    <lineage>
        <taxon>Eukaryota</taxon>
        <taxon>Metazoa</taxon>
        <taxon>Chordata</taxon>
        <taxon>Craniata</taxon>
        <taxon>Vertebrata</taxon>
        <taxon>Euteleostomi</taxon>
        <taxon>Actinopterygii</taxon>
        <taxon>Neopterygii</taxon>
        <taxon>Teleostei</taxon>
        <taxon>Anguilliformes</taxon>
        <taxon>Anguillidae</taxon>
        <taxon>Anguilla</taxon>
    </lineage>
</organism>
<reference evidence="1" key="2">
    <citation type="journal article" date="2015" name="Fish Shellfish Immunol.">
        <title>Early steps in the European eel (Anguilla anguilla)-Vibrio vulnificus interaction in the gills: Role of the RtxA13 toxin.</title>
        <authorList>
            <person name="Callol A."/>
            <person name="Pajuelo D."/>
            <person name="Ebbesson L."/>
            <person name="Teles M."/>
            <person name="MacKenzie S."/>
            <person name="Amaro C."/>
        </authorList>
    </citation>
    <scope>NUCLEOTIDE SEQUENCE</scope>
</reference>
<reference evidence="1" key="1">
    <citation type="submission" date="2014-11" db="EMBL/GenBank/DDBJ databases">
        <authorList>
            <person name="Amaro Gonzalez C."/>
        </authorList>
    </citation>
    <scope>NUCLEOTIDE SEQUENCE</scope>
</reference>
<accession>A0A0E9S1B4</accession>
<proteinExistence type="predicted"/>
<evidence type="ECO:0000313" key="1">
    <source>
        <dbReference type="EMBL" id="JAH34293.1"/>
    </source>
</evidence>
<sequence>MCIKYQSNFICIAHSIQQLQLNALYTNKTKKRKG</sequence>
<name>A0A0E9S1B4_ANGAN</name>